<accession>A0A7S0YAP5</accession>
<organism evidence="3">
    <name type="scientific">Hemiselmis andersenii</name>
    <name type="common">Cryptophyte alga</name>
    <dbReference type="NCBI Taxonomy" id="464988"/>
    <lineage>
        <taxon>Eukaryota</taxon>
        <taxon>Cryptophyceae</taxon>
        <taxon>Cryptomonadales</taxon>
        <taxon>Hemiselmidaceae</taxon>
        <taxon>Hemiselmis</taxon>
    </lineage>
</organism>
<dbReference type="InterPro" id="IPR001660">
    <property type="entry name" value="SAM"/>
</dbReference>
<feature type="compositionally biased region" description="Basic and acidic residues" evidence="1">
    <location>
        <begin position="220"/>
        <end position="244"/>
    </location>
</feature>
<proteinExistence type="predicted"/>
<dbReference type="Pfam" id="PF00536">
    <property type="entry name" value="SAM_1"/>
    <property type="match status" value="1"/>
</dbReference>
<dbReference type="SUPFAM" id="SSF47769">
    <property type="entry name" value="SAM/Pointed domain"/>
    <property type="match status" value="1"/>
</dbReference>
<evidence type="ECO:0000259" key="2">
    <source>
        <dbReference type="PROSITE" id="PS50105"/>
    </source>
</evidence>
<feature type="compositionally biased region" description="Basic and acidic residues" evidence="1">
    <location>
        <begin position="301"/>
        <end position="315"/>
    </location>
</feature>
<reference evidence="3" key="1">
    <citation type="submission" date="2021-01" db="EMBL/GenBank/DDBJ databases">
        <authorList>
            <person name="Corre E."/>
            <person name="Pelletier E."/>
            <person name="Niang G."/>
            <person name="Scheremetjew M."/>
            <person name="Finn R."/>
            <person name="Kale V."/>
            <person name="Holt S."/>
            <person name="Cochrane G."/>
            <person name="Meng A."/>
            <person name="Brown T."/>
            <person name="Cohen L."/>
        </authorList>
    </citation>
    <scope>NUCLEOTIDE SEQUENCE</scope>
    <source>
        <strain evidence="3">CCMP441</strain>
    </source>
</reference>
<dbReference type="Gene3D" id="1.10.150.50">
    <property type="entry name" value="Transcription Factor, Ets-1"/>
    <property type="match status" value="1"/>
</dbReference>
<protein>
    <recommendedName>
        <fullName evidence="2">SAM domain-containing protein</fullName>
    </recommendedName>
</protein>
<dbReference type="AlphaFoldDB" id="A0A7S0YAP5"/>
<dbReference type="PROSITE" id="PS50105">
    <property type="entry name" value="SAM_DOMAIN"/>
    <property type="match status" value="1"/>
</dbReference>
<dbReference type="SMART" id="SM00454">
    <property type="entry name" value="SAM"/>
    <property type="match status" value="1"/>
</dbReference>
<evidence type="ECO:0000313" key="3">
    <source>
        <dbReference type="EMBL" id="CAD8759824.1"/>
    </source>
</evidence>
<feature type="region of interest" description="Disordered" evidence="1">
    <location>
        <begin position="16"/>
        <end position="45"/>
    </location>
</feature>
<name>A0A7S0YAP5_HEMAN</name>
<feature type="domain" description="SAM" evidence="2">
    <location>
        <begin position="142"/>
        <end position="193"/>
    </location>
</feature>
<dbReference type="InterPro" id="IPR013761">
    <property type="entry name" value="SAM/pointed_sf"/>
</dbReference>
<gene>
    <name evidence="3" type="ORF">HAND1043_LOCUS26338</name>
</gene>
<feature type="region of interest" description="Disordered" evidence="1">
    <location>
        <begin position="216"/>
        <end position="326"/>
    </location>
</feature>
<sequence>VPSSIIEALSKRAAASDPSANNPIKLDSAMPPKILSQPSRGENQRVVGQEQGMRRAAVGLRVRLASGVRGNGVSGEKGEGSIQWVSKAGDVCHVRWDEASRFDYSYCCGHNGFFDLEIVPDVDREAFESVQAQAAPCKAESWSVADVQEFVESLRTTFGAKCNSYKLAFQREDIDGRAMLALQDEDLKELGLSLGHRKVFGTELAKLASDAARVHSQSIGEERGGTGSKEEAFTGVITERKDPDTATMEPPQRHQAAPVTEDNDGESRSLRAAMRSAPSLSSPFGVVGGAGNVSPTAETALDPREDLREGDHEDPGSGAAHVSLFKKKMESLKLRREAGQE</sequence>
<feature type="non-terminal residue" evidence="3">
    <location>
        <position position="1"/>
    </location>
</feature>
<evidence type="ECO:0000256" key="1">
    <source>
        <dbReference type="SAM" id="MobiDB-lite"/>
    </source>
</evidence>
<dbReference type="EMBL" id="HBFK01043368">
    <property type="protein sequence ID" value="CAD8759824.1"/>
    <property type="molecule type" value="Transcribed_RNA"/>
</dbReference>